<dbReference type="AlphaFoldDB" id="A0A5J9VY32"/>
<dbReference type="Pfam" id="PF24758">
    <property type="entry name" value="LRR_At5g56370"/>
    <property type="match status" value="1"/>
</dbReference>
<dbReference type="PANTHER" id="PTHR34709">
    <property type="entry name" value="OS10G0396666 PROTEIN"/>
    <property type="match status" value="1"/>
</dbReference>
<proteinExistence type="predicted"/>
<dbReference type="Proteomes" id="UP000324897">
    <property type="component" value="Chromosome 4"/>
</dbReference>
<reference evidence="3 4" key="1">
    <citation type="journal article" date="2019" name="Sci. Rep.">
        <title>A high-quality genome of Eragrostis curvula grass provides insights into Poaceae evolution and supports new strategies to enhance forage quality.</title>
        <authorList>
            <person name="Carballo J."/>
            <person name="Santos B.A.C.M."/>
            <person name="Zappacosta D."/>
            <person name="Garbus I."/>
            <person name="Selva J.P."/>
            <person name="Gallo C.A."/>
            <person name="Diaz A."/>
            <person name="Albertini E."/>
            <person name="Caccamo M."/>
            <person name="Echenique V."/>
        </authorList>
    </citation>
    <scope>NUCLEOTIDE SEQUENCE [LARGE SCALE GENOMIC DNA]</scope>
    <source>
        <strain evidence="4">cv. Victoria</strain>
        <tissue evidence="3">Leaf</tissue>
    </source>
</reference>
<evidence type="ECO:0000259" key="2">
    <source>
        <dbReference type="PROSITE" id="PS50181"/>
    </source>
</evidence>
<evidence type="ECO:0000256" key="1">
    <source>
        <dbReference type="SAM" id="MobiDB-lite"/>
    </source>
</evidence>
<dbReference type="SMART" id="SM00256">
    <property type="entry name" value="FBOX"/>
    <property type="match status" value="1"/>
</dbReference>
<dbReference type="OrthoDB" id="693760at2759"/>
<dbReference type="Gramene" id="TVU40506">
    <property type="protein sequence ID" value="TVU40506"/>
    <property type="gene ID" value="EJB05_13973"/>
</dbReference>
<dbReference type="PROSITE" id="PS50181">
    <property type="entry name" value="FBOX"/>
    <property type="match status" value="1"/>
</dbReference>
<feature type="compositionally biased region" description="Gly residues" evidence="1">
    <location>
        <begin position="1"/>
        <end position="10"/>
    </location>
</feature>
<dbReference type="SUPFAM" id="SSF52047">
    <property type="entry name" value="RNI-like"/>
    <property type="match status" value="1"/>
</dbReference>
<name>A0A5J9VY32_9POAL</name>
<dbReference type="InterPro" id="IPR055312">
    <property type="entry name" value="FBL15-like"/>
</dbReference>
<dbReference type="PANTHER" id="PTHR34709:SF74">
    <property type="entry name" value="F-BOX DOMAIN-CONTAINING PROTEIN"/>
    <property type="match status" value="1"/>
</dbReference>
<gene>
    <name evidence="3" type="ORF">EJB05_13973</name>
</gene>
<feature type="non-terminal residue" evidence="3">
    <location>
        <position position="1"/>
    </location>
</feature>
<comment type="caution">
    <text evidence="3">The sequence shown here is derived from an EMBL/GenBank/DDBJ whole genome shotgun (WGS) entry which is preliminary data.</text>
</comment>
<accession>A0A5J9VY32</accession>
<dbReference type="InterPro" id="IPR032675">
    <property type="entry name" value="LRR_dom_sf"/>
</dbReference>
<dbReference type="InterPro" id="IPR053781">
    <property type="entry name" value="F-box_AtFBL13-like"/>
</dbReference>
<dbReference type="InterPro" id="IPR001810">
    <property type="entry name" value="F-box_dom"/>
</dbReference>
<dbReference type="Gene3D" id="3.80.10.10">
    <property type="entry name" value="Ribonuclease Inhibitor"/>
    <property type="match status" value="1"/>
</dbReference>
<dbReference type="CDD" id="cd22160">
    <property type="entry name" value="F-box_AtFBL13-like"/>
    <property type="match status" value="1"/>
</dbReference>
<sequence length="521" mass="58489">MSTKQNGGGDVAAERSKASDGDDAGGGEDRDRLSALPDDVLVLILLHLDTKNAARTSVLSRRWRRVWTLLPELRFGIVRQSQHLWDALSVSDVPLRYLLVGALVDPSPQSLAAWLLTAARRVSGELILINFVTERNAEDSDEEEATERGAFELPCFEKATSISLDLGFLGISVPPNGVFARLKSSPSLVLGDLGDVVSSPRCPCLQKLTVCHARGLDRISIDSESLQVLELRNPHGLRQLTVVAPALRDLSVMQCFLNEQNQPVVNISAPQLKSLKWVDTYDPSFVHLGNTEHLQTFGTLFFVYGPHGFTQNRACLMLLPRFKAIENLTLSLVYMLEADNLQYMMEDMTVLPDIKCLHLIVMALGHAFGAGPFHVLRICSGIQRLILVLSTRFELKEETACSSGCICDQPTVWKTEELSLNHLQELEIQEFRASEHEVAFVKRLLNWATVLKMMTVTFHHSISDSKAKELFQMFRSLSNPGVCMEFYIYQEFRMRFHFEFVHFKGKIVFNVAENSKSLLRA</sequence>
<dbReference type="Pfam" id="PF00646">
    <property type="entry name" value="F-box"/>
    <property type="match status" value="1"/>
</dbReference>
<dbReference type="EMBL" id="RWGY01000007">
    <property type="protein sequence ID" value="TVU40506.1"/>
    <property type="molecule type" value="Genomic_DNA"/>
</dbReference>
<dbReference type="InterPro" id="IPR055411">
    <property type="entry name" value="LRR_FXL15/At3g58940/PEG3-like"/>
</dbReference>
<feature type="region of interest" description="Disordered" evidence="1">
    <location>
        <begin position="1"/>
        <end position="31"/>
    </location>
</feature>
<protein>
    <recommendedName>
        <fullName evidence="2">F-box domain-containing protein</fullName>
    </recommendedName>
</protein>
<evidence type="ECO:0000313" key="4">
    <source>
        <dbReference type="Proteomes" id="UP000324897"/>
    </source>
</evidence>
<evidence type="ECO:0000313" key="3">
    <source>
        <dbReference type="EMBL" id="TVU40506.1"/>
    </source>
</evidence>
<organism evidence="3 4">
    <name type="scientific">Eragrostis curvula</name>
    <name type="common">weeping love grass</name>
    <dbReference type="NCBI Taxonomy" id="38414"/>
    <lineage>
        <taxon>Eukaryota</taxon>
        <taxon>Viridiplantae</taxon>
        <taxon>Streptophyta</taxon>
        <taxon>Embryophyta</taxon>
        <taxon>Tracheophyta</taxon>
        <taxon>Spermatophyta</taxon>
        <taxon>Magnoliopsida</taxon>
        <taxon>Liliopsida</taxon>
        <taxon>Poales</taxon>
        <taxon>Poaceae</taxon>
        <taxon>PACMAD clade</taxon>
        <taxon>Chloridoideae</taxon>
        <taxon>Eragrostideae</taxon>
        <taxon>Eragrostidinae</taxon>
        <taxon>Eragrostis</taxon>
    </lineage>
</organism>
<keyword evidence="4" id="KW-1185">Reference proteome</keyword>
<dbReference type="Gene3D" id="1.20.1280.50">
    <property type="match status" value="1"/>
</dbReference>
<feature type="domain" description="F-box" evidence="2">
    <location>
        <begin position="30"/>
        <end position="88"/>
    </location>
</feature>
<dbReference type="InterPro" id="IPR036047">
    <property type="entry name" value="F-box-like_dom_sf"/>
</dbReference>
<dbReference type="SUPFAM" id="SSF81383">
    <property type="entry name" value="F-box domain"/>
    <property type="match status" value="1"/>
</dbReference>